<reference evidence="4" key="3">
    <citation type="submission" date="2018-01" db="EMBL/GenBank/DDBJ databases">
        <title>Raltonia solanacearum P824 infects blueberry.</title>
        <authorList>
            <person name="Bocsanczy A.M."/>
            <person name="Norman D.J."/>
        </authorList>
    </citation>
    <scope>NUCLEOTIDE SEQUENCE [LARGE SCALE GENOMIC DNA]</scope>
    <source>
        <strain evidence="4">P824</strain>
    </source>
</reference>
<dbReference type="Proteomes" id="UP000262427">
    <property type="component" value="Chromosome CM"/>
</dbReference>
<feature type="transmembrane region" description="Helical" evidence="1">
    <location>
        <begin position="70"/>
        <end position="90"/>
    </location>
</feature>
<evidence type="ECO:0000313" key="4">
    <source>
        <dbReference type="Proteomes" id="UP000262427"/>
    </source>
</evidence>
<keyword evidence="1" id="KW-0812">Transmembrane</keyword>
<name>A0A0S4U6G2_RALSL</name>
<organism evidence="3">
    <name type="scientific">Ralstonia solanacearum</name>
    <name type="common">Pseudomonas solanacearum</name>
    <dbReference type="NCBI Taxonomy" id="305"/>
    <lineage>
        <taxon>Bacteria</taxon>
        <taxon>Pseudomonadati</taxon>
        <taxon>Pseudomonadota</taxon>
        <taxon>Betaproteobacteria</taxon>
        <taxon>Burkholderiales</taxon>
        <taxon>Burkholderiaceae</taxon>
        <taxon>Ralstonia</taxon>
        <taxon>Ralstonia solanacearum species complex</taxon>
    </lineage>
</organism>
<evidence type="ECO:0000313" key="2">
    <source>
        <dbReference type="EMBL" id="AYA47212.1"/>
    </source>
</evidence>
<dbReference type="EMBL" id="CP025741">
    <property type="protein sequence ID" value="AYA47212.1"/>
    <property type="molecule type" value="Genomic_DNA"/>
</dbReference>
<accession>A0A0S4U6G2</accession>
<proteinExistence type="predicted"/>
<protein>
    <submittedName>
        <fullName evidence="2">EscU/YscU/HrcU family type III secretion system export apparatus switch protein</fullName>
    </submittedName>
</protein>
<evidence type="ECO:0000256" key="1">
    <source>
        <dbReference type="SAM" id="Phobius"/>
    </source>
</evidence>
<dbReference type="EMBL" id="LN899821">
    <property type="protein sequence ID" value="CUV17812.1"/>
    <property type="molecule type" value="Genomic_DNA"/>
</dbReference>
<keyword evidence="1" id="KW-0472">Membrane</keyword>
<sequence length="94" mass="10336">MRRESIADTRQISTATDVEDTLSYVSAQSHAFGALLLILSAIMAIAMIATKRPAHMERTLCAAVELLVDWRTWAVITVGIVLIALACAVLRPWR</sequence>
<reference evidence="3" key="1">
    <citation type="submission" date="2015-10" db="EMBL/GenBank/DDBJ databases">
        <authorList>
            <person name="Gilbert D.G."/>
        </authorList>
    </citation>
    <scope>NUCLEOTIDE SEQUENCE</scope>
    <source>
        <strain evidence="3">Phyl III-seqv23</strain>
    </source>
</reference>
<feature type="transmembrane region" description="Helical" evidence="1">
    <location>
        <begin position="31"/>
        <end position="50"/>
    </location>
</feature>
<dbReference type="AlphaFoldDB" id="A0A0S4U6G2"/>
<evidence type="ECO:0000313" key="3">
    <source>
        <dbReference type="EMBL" id="CUV17812.1"/>
    </source>
</evidence>
<gene>
    <name evidence="3" type="ORF">PSS4_v1_390008</name>
    <name evidence="2" type="ORF">RSP824_12335</name>
</gene>
<keyword evidence="1" id="KW-1133">Transmembrane helix</keyword>
<reference evidence="2" key="2">
    <citation type="submission" date="2018-01" db="EMBL/GenBank/DDBJ databases">
        <title>Ralstonia pseudosolanacearum P824 infects blueberry.</title>
        <authorList>
            <person name="Bocsanczy A.M."/>
            <person name="Norman D.J."/>
        </authorList>
    </citation>
    <scope>NUCLEOTIDE SEQUENCE</scope>
    <source>
        <strain evidence="2">P824</strain>
    </source>
</reference>